<protein>
    <submittedName>
        <fullName evidence="1">Uncharacterized protein</fullName>
    </submittedName>
</protein>
<evidence type="ECO:0000313" key="1">
    <source>
        <dbReference type="EMBL" id="KAL2724233.1"/>
    </source>
</evidence>
<gene>
    <name evidence="1" type="ORF">V1478_008746</name>
</gene>
<proteinExistence type="predicted"/>
<sequence>MDTIVLVNVTTTDLDSYERELFVPTIFQSPTPPRIKGAINATQCLRMRTISYLRLRTTTDDFGE</sequence>
<reference evidence="1 2" key="1">
    <citation type="journal article" date="2024" name="Ann. Entomol. Soc. Am.">
        <title>Genomic analyses of the southern and eastern yellowjacket wasps (Hymenoptera: Vespidae) reveal evolutionary signatures of social life.</title>
        <authorList>
            <person name="Catto M.A."/>
            <person name="Caine P.B."/>
            <person name="Orr S.E."/>
            <person name="Hunt B.G."/>
            <person name="Goodisman M.A.D."/>
        </authorList>
    </citation>
    <scope>NUCLEOTIDE SEQUENCE [LARGE SCALE GENOMIC DNA]</scope>
    <source>
        <strain evidence="1">233</strain>
        <tissue evidence="1">Head and thorax</tissue>
    </source>
</reference>
<comment type="caution">
    <text evidence="1">The sequence shown here is derived from an EMBL/GenBank/DDBJ whole genome shotgun (WGS) entry which is preliminary data.</text>
</comment>
<evidence type="ECO:0000313" key="2">
    <source>
        <dbReference type="Proteomes" id="UP001607302"/>
    </source>
</evidence>
<dbReference type="AlphaFoldDB" id="A0ABD2AUD6"/>
<dbReference type="EMBL" id="JAUDFV010000139">
    <property type="protein sequence ID" value="KAL2724233.1"/>
    <property type="molecule type" value="Genomic_DNA"/>
</dbReference>
<keyword evidence="2" id="KW-1185">Reference proteome</keyword>
<accession>A0ABD2AUD6</accession>
<organism evidence="1 2">
    <name type="scientific">Vespula squamosa</name>
    <name type="common">Southern yellow jacket</name>
    <name type="synonym">Wasp</name>
    <dbReference type="NCBI Taxonomy" id="30214"/>
    <lineage>
        <taxon>Eukaryota</taxon>
        <taxon>Metazoa</taxon>
        <taxon>Ecdysozoa</taxon>
        <taxon>Arthropoda</taxon>
        <taxon>Hexapoda</taxon>
        <taxon>Insecta</taxon>
        <taxon>Pterygota</taxon>
        <taxon>Neoptera</taxon>
        <taxon>Endopterygota</taxon>
        <taxon>Hymenoptera</taxon>
        <taxon>Apocrita</taxon>
        <taxon>Aculeata</taxon>
        <taxon>Vespoidea</taxon>
        <taxon>Vespidae</taxon>
        <taxon>Vespinae</taxon>
        <taxon>Vespula</taxon>
    </lineage>
</organism>
<name>A0ABD2AUD6_VESSQ</name>
<dbReference type="Proteomes" id="UP001607302">
    <property type="component" value="Unassembled WGS sequence"/>
</dbReference>